<dbReference type="Proteomes" id="UP000807342">
    <property type="component" value="Unassembled WGS sequence"/>
</dbReference>
<sequence>MHGNTYKGYDHLRGLEHLMVGSESSRTHNAGLPNDIKRQQSNYAIRLVNGQPAQSSVATSVYRPQISVVINCDSIVIPLFCFCLLRGPSLASDPLYTPASTCQLSPDHRSTRTTMTEYDFSPEAYDRYIQNQNRVANWVHHTEQHRQVFEAAVPGAPGVFPVPRRQSPPIPEHYISPHRPSPAYPKPPIYHRALASSSSSEDSYVHVAAPPQIHRLRPPPPPIYAPPRPPLAPLPAQPYSSPVVFRVDGDRLSSDSPRHRHIRSKSHSHPHRSPPPLVTPIYTSPPASHFIPPPPIIYMSFQGHPIPSRSRPVIHPRERYGKPPSPGPRIRDQPPTPPTSPLRSPSSSDTPISVYHPLPHTQDPILPVSADLILKLLPHCGRRIKTKSMANIIFNTVDT</sequence>
<name>A0A9P5XQK4_9AGAR</name>
<accession>A0A9P5XQK4</accession>
<feature type="compositionally biased region" description="Basic residues" evidence="1">
    <location>
        <begin position="258"/>
        <end position="272"/>
    </location>
</feature>
<feature type="compositionally biased region" description="Pro residues" evidence="1">
    <location>
        <begin position="218"/>
        <end position="236"/>
    </location>
</feature>
<feature type="region of interest" description="Disordered" evidence="1">
    <location>
        <begin position="307"/>
        <end position="358"/>
    </location>
</feature>
<feature type="compositionally biased region" description="Low complexity" evidence="1">
    <location>
        <begin position="341"/>
        <end position="351"/>
    </location>
</feature>
<feature type="compositionally biased region" description="Basic and acidic residues" evidence="1">
    <location>
        <begin position="247"/>
        <end position="257"/>
    </location>
</feature>
<keyword evidence="3" id="KW-1185">Reference proteome</keyword>
<feature type="compositionally biased region" description="Pro residues" evidence="1">
    <location>
        <begin position="179"/>
        <end position="188"/>
    </location>
</feature>
<organism evidence="2 3">
    <name type="scientific">Macrolepiota fuliginosa MF-IS2</name>
    <dbReference type="NCBI Taxonomy" id="1400762"/>
    <lineage>
        <taxon>Eukaryota</taxon>
        <taxon>Fungi</taxon>
        <taxon>Dikarya</taxon>
        <taxon>Basidiomycota</taxon>
        <taxon>Agaricomycotina</taxon>
        <taxon>Agaricomycetes</taxon>
        <taxon>Agaricomycetidae</taxon>
        <taxon>Agaricales</taxon>
        <taxon>Agaricineae</taxon>
        <taxon>Agaricaceae</taxon>
        <taxon>Macrolepiota</taxon>
    </lineage>
</organism>
<dbReference type="EMBL" id="MU151051">
    <property type="protein sequence ID" value="KAF9455085.1"/>
    <property type="molecule type" value="Genomic_DNA"/>
</dbReference>
<feature type="region of interest" description="Disordered" evidence="1">
    <location>
        <begin position="163"/>
        <end position="281"/>
    </location>
</feature>
<evidence type="ECO:0000256" key="1">
    <source>
        <dbReference type="SAM" id="MobiDB-lite"/>
    </source>
</evidence>
<gene>
    <name evidence="2" type="ORF">P691DRAFT_780407</name>
</gene>
<dbReference type="AlphaFoldDB" id="A0A9P5XQK4"/>
<dbReference type="OrthoDB" id="3066579at2759"/>
<reference evidence="2" key="1">
    <citation type="submission" date="2020-11" db="EMBL/GenBank/DDBJ databases">
        <authorList>
            <consortium name="DOE Joint Genome Institute"/>
            <person name="Ahrendt S."/>
            <person name="Riley R."/>
            <person name="Andreopoulos W."/>
            <person name="Labutti K."/>
            <person name="Pangilinan J."/>
            <person name="Ruiz-Duenas F.J."/>
            <person name="Barrasa J.M."/>
            <person name="Sanchez-Garcia M."/>
            <person name="Camarero S."/>
            <person name="Miyauchi S."/>
            <person name="Serrano A."/>
            <person name="Linde D."/>
            <person name="Babiker R."/>
            <person name="Drula E."/>
            <person name="Ayuso-Fernandez I."/>
            <person name="Pacheco R."/>
            <person name="Padilla G."/>
            <person name="Ferreira P."/>
            <person name="Barriuso J."/>
            <person name="Kellner H."/>
            <person name="Castanera R."/>
            <person name="Alfaro M."/>
            <person name="Ramirez L."/>
            <person name="Pisabarro A.G."/>
            <person name="Kuo A."/>
            <person name="Tritt A."/>
            <person name="Lipzen A."/>
            <person name="He G."/>
            <person name="Yan M."/>
            <person name="Ng V."/>
            <person name="Cullen D."/>
            <person name="Martin F."/>
            <person name="Rosso M.-N."/>
            <person name="Henrissat B."/>
            <person name="Hibbett D."/>
            <person name="Martinez A.T."/>
            <person name="Grigoriev I.V."/>
        </authorList>
    </citation>
    <scope>NUCLEOTIDE SEQUENCE</scope>
    <source>
        <strain evidence="2">MF-IS2</strain>
    </source>
</reference>
<comment type="caution">
    <text evidence="2">The sequence shown here is derived from an EMBL/GenBank/DDBJ whole genome shotgun (WGS) entry which is preliminary data.</text>
</comment>
<proteinExistence type="predicted"/>
<evidence type="ECO:0000313" key="3">
    <source>
        <dbReference type="Proteomes" id="UP000807342"/>
    </source>
</evidence>
<evidence type="ECO:0000313" key="2">
    <source>
        <dbReference type="EMBL" id="KAF9455085.1"/>
    </source>
</evidence>
<protein>
    <submittedName>
        <fullName evidence="2">Uncharacterized protein</fullName>
    </submittedName>
</protein>